<sequence>MRLRWTGLRRPEVPADVAGVIAPSEGERLLAWARASGGTTVVAGRHRLYVVRTPDDGEPEVVVARAWHLVDAGSMSETGELRVEWVDAEPALRLVLTEPGMLPETFRERVQASVVLAETIDLGGRHTAKVVVRRDLATDALLSQAVLGKGVRATDPGVSERVRAGLARVREQVGLA</sequence>
<evidence type="ECO:0000313" key="2">
    <source>
        <dbReference type="Proteomes" id="UP000233781"/>
    </source>
</evidence>
<accession>A0A2N3YN06</accession>
<gene>
    <name evidence="1" type="ORF">ATL31_3081</name>
</gene>
<dbReference type="RefSeq" id="WP_101396768.1">
    <property type="nucleotide sequence ID" value="NZ_PJNE01000001.1"/>
</dbReference>
<dbReference type="Proteomes" id="UP000233781">
    <property type="component" value="Unassembled WGS sequence"/>
</dbReference>
<dbReference type="EMBL" id="PJNE01000001">
    <property type="protein sequence ID" value="PKW28223.1"/>
    <property type="molecule type" value="Genomic_DNA"/>
</dbReference>
<keyword evidence="2" id="KW-1185">Reference proteome</keyword>
<protein>
    <submittedName>
        <fullName evidence="1">Uncharacterized protein</fullName>
    </submittedName>
</protein>
<dbReference type="OrthoDB" id="5144898at2"/>
<evidence type="ECO:0000313" key="1">
    <source>
        <dbReference type="EMBL" id="PKW28223.1"/>
    </source>
</evidence>
<reference evidence="1 2" key="1">
    <citation type="submission" date="2017-12" db="EMBL/GenBank/DDBJ databases">
        <title>Sequencing the genomes of 1000 Actinobacteria strains.</title>
        <authorList>
            <person name="Klenk H.-P."/>
        </authorList>
    </citation>
    <scope>NUCLEOTIDE SEQUENCE [LARGE SCALE GENOMIC DNA]</scope>
    <source>
        <strain evidence="1 2">DSM 12806</strain>
    </source>
</reference>
<name>A0A2N3YN06_9MICO</name>
<dbReference type="AlphaFoldDB" id="A0A2N3YN06"/>
<comment type="caution">
    <text evidence="1">The sequence shown here is derived from an EMBL/GenBank/DDBJ whole genome shotgun (WGS) entry which is preliminary data.</text>
</comment>
<organism evidence="1 2">
    <name type="scientific">Phycicoccus duodecadis</name>
    <dbReference type="NCBI Taxonomy" id="173053"/>
    <lineage>
        <taxon>Bacteria</taxon>
        <taxon>Bacillati</taxon>
        <taxon>Actinomycetota</taxon>
        <taxon>Actinomycetes</taxon>
        <taxon>Micrococcales</taxon>
        <taxon>Intrasporangiaceae</taxon>
        <taxon>Phycicoccus</taxon>
    </lineage>
</organism>
<proteinExistence type="predicted"/>